<organism evidence="2 3">
    <name type="scientific">Ancylostoma caninum</name>
    <name type="common">Dog hookworm</name>
    <dbReference type="NCBI Taxonomy" id="29170"/>
    <lineage>
        <taxon>Eukaryota</taxon>
        <taxon>Metazoa</taxon>
        <taxon>Ecdysozoa</taxon>
        <taxon>Nematoda</taxon>
        <taxon>Chromadorea</taxon>
        <taxon>Rhabditida</taxon>
        <taxon>Rhabditina</taxon>
        <taxon>Rhabditomorpha</taxon>
        <taxon>Strongyloidea</taxon>
        <taxon>Ancylostomatidae</taxon>
        <taxon>Ancylostomatinae</taxon>
        <taxon>Ancylostoma</taxon>
    </lineage>
</organism>
<dbReference type="EMBL" id="JOJR01007633">
    <property type="protein sequence ID" value="RCN26373.1"/>
    <property type="molecule type" value="Genomic_DNA"/>
</dbReference>
<gene>
    <name evidence="2" type="ORF">ANCCAN_27901</name>
</gene>
<sequence length="162" mass="17941">MFIFSHCPSFRGLSLRCHLIKVLQEKFISEIDALTWESACGGPPPQFPRTPMLQRGRQPKSANSAASTSSTPAERLEGTSGNLEGTASANGTPKPVKEKRAYTKKTDTPKGMTEKKRLQVELGFLFPSFPFHSNIIMMAKASLLAYSWKLNIPFVHSEQLSL</sequence>
<protein>
    <submittedName>
        <fullName evidence="2">Uncharacterized protein</fullName>
    </submittedName>
</protein>
<evidence type="ECO:0000313" key="3">
    <source>
        <dbReference type="Proteomes" id="UP000252519"/>
    </source>
</evidence>
<proteinExistence type="predicted"/>
<feature type="region of interest" description="Disordered" evidence="1">
    <location>
        <begin position="40"/>
        <end position="110"/>
    </location>
</feature>
<accession>A0A368F2Q0</accession>
<keyword evidence="3" id="KW-1185">Reference proteome</keyword>
<evidence type="ECO:0000313" key="2">
    <source>
        <dbReference type="EMBL" id="RCN26373.1"/>
    </source>
</evidence>
<comment type="caution">
    <text evidence="2">The sequence shown here is derived from an EMBL/GenBank/DDBJ whole genome shotgun (WGS) entry which is preliminary data.</text>
</comment>
<feature type="compositionally biased region" description="Low complexity" evidence="1">
    <location>
        <begin position="61"/>
        <end position="73"/>
    </location>
</feature>
<dbReference type="AlphaFoldDB" id="A0A368F2Q0"/>
<reference evidence="2 3" key="1">
    <citation type="submission" date="2014-10" db="EMBL/GenBank/DDBJ databases">
        <title>Draft genome of the hookworm Ancylostoma caninum.</title>
        <authorList>
            <person name="Mitreva M."/>
        </authorList>
    </citation>
    <scope>NUCLEOTIDE SEQUENCE [LARGE SCALE GENOMIC DNA]</scope>
    <source>
        <strain evidence="2 3">Baltimore</strain>
    </source>
</reference>
<name>A0A368F2Q0_ANCCA</name>
<dbReference type="Proteomes" id="UP000252519">
    <property type="component" value="Unassembled WGS sequence"/>
</dbReference>
<feature type="compositionally biased region" description="Polar residues" evidence="1">
    <location>
        <begin position="79"/>
        <end position="91"/>
    </location>
</feature>
<evidence type="ECO:0000256" key="1">
    <source>
        <dbReference type="SAM" id="MobiDB-lite"/>
    </source>
</evidence>
<feature type="compositionally biased region" description="Basic and acidic residues" evidence="1">
    <location>
        <begin position="95"/>
        <end position="110"/>
    </location>
</feature>